<feature type="compositionally biased region" description="Basic and acidic residues" evidence="1">
    <location>
        <begin position="187"/>
        <end position="196"/>
    </location>
</feature>
<dbReference type="PROSITE" id="PS51354">
    <property type="entry name" value="GLUTAREDOXIN_2"/>
    <property type="match status" value="1"/>
</dbReference>
<dbReference type="SUPFAM" id="SSF52833">
    <property type="entry name" value="Thioredoxin-like"/>
    <property type="match status" value="1"/>
</dbReference>
<dbReference type="AlphaFoldDB" id="A0A3E1RGU3"/>
<keyword evidence="6" id="KW-1185">Reference proteome</keyword>
<name>A0A3E1RGU3_9BURK</name>
<dbReference type="InterPro" id="IPR002109">
    <property type="entry name" value="Glutaredoxin"/>
</dbReference>
<proteinExistence type="predicted"/>
<dbReference type="RefSeq" id="WP_117173088.1">
    <property type="nucleotide sequence ID" value="NZ_QFZK01000001.1"/>
</dbReference>
<protein>
    <submittedName>
        <fullName evidence="5">NrdH-redoxin</fullName>
    </submittedName>
</protein>
<dbReference type="OrthoDB" id="8794394at2"/>
<dbReference type="InterPro" id="IPR036249">
    <property type="entry name" value="Thioredoxin-like_sf"/>
</dbReference>
<feature type="domain" description="DUF4124" evidence="4">
    <location>
        <begin position="17"/>
        <end position="69"/>
    </location>
</feature>
<comment type="caution">
    <text evidence="5">The sequence shown here is derived from an EMBL/GenBank/DDBJ whole genome shotgun (WGS) entry which is preliminary data.</text>
</comment>
<feature type="chain" id="PRO_5017726932" evidence="2">
    <location>
        <begin position="28"/>
        <end position="211"/>
    </location>
</feature>
<gene>
    <name evidence="5" type="ORF">DIC66_00785</name>
</gene>
<dbReference type="InterPro" id="IPR025392">
    <property type="entry name" value="DUF4124"/>
</dbReference>
<feature type="region of interest" description="Disordered" evidence="1">
    <location>
        <begin position="172"/>
        <end position="211"/>
    </location>
</feature>
<sequence length="211" mass="21934">MNLLDLTKAASQAAVCALLLVAASAQAQMVYRIVGPDGRVTFSDKPPVSADQGKIAATGTGGAAAASAASLPFELRQVATRYPVTLYSGPDCVPCSTGRAMLSSRGIPFSERSVTTSEDIAALKRISGEAALPFLTVGGQRIKGYTDVEWTQYLDAAGYPKTSMLPSGYRQASASPLVSLEKPATAKAEERPETRPEPSAPAPSNPAGIQF</sequence>
<accession>A0A3E1RGU3</accession>
<evidence type="ECO:0000313" key="5">
    <source>
        <dbReference type="EMBL" id="RFO98461.1"/>
    </source>
</evidence>
<evidence type="ECO:0000256" key="2">
    <source>
        <dbReference type="SAM" id="SignalP"/>
    </source>
</evidence>
<feature type="domain" description="Glutaredoxin" evidence="3">
    <location>
        <begin position="84"/>
        <end position="142"/>
    </location>
</feature>
<organism evidence="5 6">
    <name type="scientific">Rhodoferax lacus</name>
    <dbReference type="NCBI Taxonomy" id="2184758"/>
    <lineage>
        <taxon>Bacteria</taxon>
        <taxon>Pseudomonadati</taxon>
        <taxon>Pseudomonadota</taxon>
        <taxon>Betaproteobacteria</taxon>
        <taxon>Burkholderiales</taxon>
        <taxon>Comamonadaceae</taxon>
        <taxon>Rhodoferax</taxon>
    </lineage>
</organism>
<feature type="signal peptide" evidence="2">
    <location>
        <begin position="1"/>
        <end position="27"/>
    </location>
</feature>
<dbReference type="Pfam" id="PF13511">
    <property type="entry name" value="DUF4124"/>
    <property type="match status" value="1"/>
</dbReference>
<dbReference type="Pfam" id="PF00462">
    <property type="entry name" value="Glutaredoxin"/>
    <property type="match status" value="1"/>
</dbReference>
<dbReference type="CDD" id="cd02976">
    <property type="entry name" value="NrdH"/>
    <property type="match status" value="1"/>
</dbReference>
<dbReference type="EMBL" id="QFZK01000001">
    <property type="protein sequence ID" value="RFO98461.1"/>
    <property type="molecule type" value="Genomic_DNA"/>
</dbReference>
<dbReference type="Gene3D" id="3.40.30.10">
    <property type="entry name" value="Glutaredoxin"/>
    <property type="match status" value="1"/>
</dbReference>
<evidence type="ECO:0000256" key="1">
    <source>
        <dbReference type="SAM" id="MobiDB-lite"/>
    </source>
</evidence>
<evidence type="ECO:0000259" key="3">
    <source>
        <dbReference type="Pfam" id="PF00462"/>
    </source>
</evidence>
<evidence type="ECO:0000313" key="6">
    <source>
        <dbReference type="Proteomes" id="UP000260665"/>
    </source>
</evidence>
<keyword evidence="2" id="KW-0732">Signal</keyword>
<reference evidence="5 6" key="1">
    <citation type="submission" date="2018-05" db="EMBL/GenBank/DDBJ databases">
        <title>Rhodoferax soyangensis sp.nov., isolated from an oligotrophic freshwater lake.</title>
        <authorList>
            <person name="Park M."/>
        </authorList>
    </citation>
    <scope>NUCLEOTIDE SEQUENCE [LARGE SCALE GENOMIC DNA]</scope>
    <source>
        <strain evidence="5 6">IMCC26218</strain>
    </source>
</reference>
<evidence type="ECO:0000259" key="4">
    <source>
        <dbReference type="Pfam" id="PF13511"/>
    </source>
</evidence>
<dbReference type="Proteomes" id="UP000260665">
    <property type="component" value="Unassembled WGS sequence"/>
</dbReference>